<sequence>MAYGWFQWYCRFYQGRRSQDDARQIKRWLKICGPTGRWKGNLVAKCVKAKSRYNDPQVAPAVRQSLLHWGYELTEEDLKQKKKEILQGKGAYAMPRAELASVHKARGLKRPAAAM</sequence>
<name>A0AA36HPD5_9DINO</name>
<organism evidence="1 2">
    <name type="scientific">Effrenium voratum</name>
    <dbReference type="NCBI Taxonomy" id="2562239"/>
    <lineage>
        <taxon>Eukaryota</taxon>
        <taxon>Sar</taxon>
        <taxon>Alveolata</taxon>
        <taxon>Dinophyceae</taxon>
        <taxon>Suessiales</taxon>
        <taxon>Symbiodiniaceae</taxon>
        <taxon>Effrenium</taxon>
    </lineage>
</organism>
<keyword evidence="2" id="KW-1185">Reference proteome</keyword>
<evidence type="ECO:0000313" key="1">
    <source>
        <dbReference type="EMBL" id="CAJ1372881.1"/>
    </source>
</evidence>
<protein>
    <submittedName>
        <fullName evidence="1">Uncharacterized protein</fullName>
    </submittedName>
</protein>
<evidence type="ECO:0000313" key="2">
    <source>
        <dbReference type="Proteomes" id="UP001178507"/>
    </source>
</evidence>
<gene>
    <name evidence="1" type="ORF">EVOR1521_LOCUS2864</name>
</gene>
<reference evidence="1" key="1">
    <citation type="submission" date="2023-08" db="EMBL/GenBank/DDBJ databases">
        <authorList>
            <person name="Chen Y."/>
            <person name="Shah S."/>
            <person name="Dougan E. K."/>
            <person name="Thang M."/>
            <person name="Chan C."/>
        </authorList>
    </citation>
    <scope>NUCLEOTIDE SEQUENCE</scope>
</reference>
<dbReference type="Proteomes" id="UP001178507">
    <property type="component" value="Unassembled WGS sequence"/>
</dbReference>
<comment type="caution">
    <text evidence="1">The sequence shown here is derived from an EMBL/GenBank/DDBJ whole genome shotgun (WGS) entry which is preliminary data.</text>
</comment>
<dbReference type="EMBL" id="CAUJNA010000161">
    <property type="protein sequence ID" value="CAJ1372881.1"/>
    <property type="molecule type" value="Genomic_DNA"/>
</dbReference>
<accession>A0AA36HPD5</accession>
<dbReference type="PANTHER" id="PTHR37948">
    <property type="entry name" value="ZGC:113208"/>
    <property type="match status" value="1"/>
</dbReference>
<proteinExistence type="predicted"/>
<dbReference type="PANTHER" id="PTHR37948:SF1">
    <property type="entry name" value="BLL5189 PROTEIN"/>
    <property type="match status" value="1"/>
</dbReference>
<dbReference type="AlphaFoldDB" id="A0AA36HPD5"/>